<dbReference type="PANTHER" id="PTHR43544:SF2">
    <property type="entry name" value="OXIDOREDUCTASE"/>
    <property type="match status" value="1"/>
</dbReference>
<dbReference type="InterPro" id="IPR036291">
    <property type="entry name" value="NAD(P)-bd_dom_sf"/>
</dbReference>
<dbReference type="SUPFAM" id="SSF51735">
    <property type="entry name" value="NAD(P)-binding Rossmann-fold domains"/>
    <property type="match status" value="1"/>
</dbReference>
<dbReference type="InterPro" id="IPR002347">
    <property type="entry name" value="SDR_fam"/>
</dbReference>
<dbReference type="Pfam" id="PF00106">
    <property type="entry name" value="adh_short"/>
    <property type="match status" value="1"/>
</dbReference>
<sequence>MRPVSPHHTQGGRVSVDQDELATCLAVLARLDDPDLDEHARQTLERAVGAAARGVKKRAKARREAATRSADRAILAAATRFHDEIPDPTPQPVEPSPGDSSVGTLRRDRCCYVCKAAYRSVDADYHLMCPDCAQENRVRRHARCDLTGRTAVVTGGRVKIGFHTVLKLLRDGAQVIVTTRFPRDAARRYAAVPDSADWADRLYVHGLDLLDLPATLDFVSLVGQRFGGLDILVNNAAQTLWRPPAYHREVRDAEATPLAGPAARIAVGAAPARVEPAGLPALLAAYFPAGRTDETGQPLDLREVNSWVLRDADVTPHEWLQVHVVNAFAPFLLTSRLRPLMEASPHPQRHVVQVSAMEGSYSRAGKTVRHPHTNMAKASLNMLVRTVAADYLTGGIHMNSVDTGWVTDERPHPSKSHQRAHGFRPPLDVIDGAARIYDPVVRGVHGAPVSGQFLKDYRSVPW</sequence>
<dbReference type="InterPro" id="IPR051468">
    <property type="entry name" value="Fungal_SecMetab_SDRs"/>
</dbReference>
<proteinExistence type="predicted"/>
<organism evidence="1 2">
    <name type="scientific">Micromonospora musae</name>
    <dbReference type="NCBI Taxonomy" id="1894970"/>
    <lineage>
        <taxon>Bacteria</taxon>
        <taxon>Bacillati</taxon>
        <taxon>Actinomycetota</taxon>
        <taxon>Actinomycetes</taxon>
        <taxon>Micromonosporales</taxon>
        <taxon>Micromonosporaceae</taxon>
        <taxon>Micromonospora</taxon>
    </lineage>
</organism>
<comment type="caution">
    <text evidence="1">The sequence shown here is derived from an EMBL/GenBank/DDBJ whole genome shotgun (WGS) entry which is preliminary data.</text>
</comment>
<dbReference type="Pfam" id="PF13561">
    <property type="entry name" value="adh_short_C2"/>
    <property type="match status" value="1"/>
</dbReference>
<dbReference type="Gene3D" id="3.40.50.720">
    <property type="entry name" value="NAD(P)-binding Rossmann-like Domain"/>
    <property type="match status" value="1"/>
</dbReference>
<dbReference type="Proteomes" id="UP000271548">
    <property type="component" value="Unassembled WGS sequence"/>
</dbReference>
<evidence type="ECO:0000313" key="1">
    <source>
        <dbReference type="EMBL" id="RKN16517.1"/>
    </source>
</evidence>
<protein>
    <submittedName>
        <fullName evidence="1">SDR family NAD(P)-dependent oxidoreductase</fullName>
    </submittedName>
</protein>
<dbReference type="PANTHER" id="PTHR43544">
    <property type="entry name" value="SHORT-CHAIN DEHYDROGENASE/REDUCTASE"/>
    <property type="match status" value="1"/>
</dbReference>
<reference evidence="1 2" key="1">
    <citation type="submission" date="2018-09" db="EMBL/GenBank/DDBJ databases">
        <title>Micromonospora sp. nov. MS1-9, isolated from a root of Musa sp.</title>
        <authorList>
            <person name="Kuncharoen N."/>
            <person name="Kudo T."/>
            <person name="Ohkuma M."/>
            <person name="Yuki M."/>
            <person name="Tanasupawat S."/>
        </authorList>
    </citation>
    <scope>NUCLEOTIDE SEQUENCE [LARGE SCALE GENOMIC DNA]</scope>
    <source>
        <strain evidence="1 2">NGC1-4</strain>
    </source>
</reference>
<keyword evidence="2" id="KW-1185">Reference proteome</keyword>
<evidence type="ECO:0000313" key="2">
    <source>
        <dbReference type="Proteomes" id="UP000271548"/>
    </source>
</evidence>
<accession>A0ABX9R384</accession>
<dbReference type="EMBL" id="RAZS01000008">
    <property type="protein sequence ID" value="RKN16517.1"/>
    <property type="molecule type" value="Genomic_DNA"/>
</dbReference>
<gene>
    <name evidence="1" type="ORF">D7147_22345</name>
</gene>
<dbReference type="PRINTS" id="PR00081">
    <property type="entry name" value="GDHRDH"/>
</dbReference>
<name>A0ABX9R384_9ACTN</name>